<dbReference type="RefSeq" id="WP_074064180.1">
    <property type="nucleotide sequence ID" value="NZ_CP017244.1"/>
</dbReference>
<proteinExistence type="predicted"/>
<keyword evidence="2" id="KW-1133">Transmembrane helix</keyword>
<keyword evidence="2" id="KW-0812">Transmembrane</keyword>
<gene>
    <name evidence="3" type="ORF">AM571_PC00550</name>
</gene>
<dbReference type="AlphaFoldDB" id="A0A1L5PDL5"/>
<dbReference type="Proteomes" id="UP000185109">
    <property type="component" value="Plasmid pRsp8C3c"/>
</dbReference>
<name>A0A1L5PDL5_RHIET</name>
<evidence type="ECO:0000256" key="1">
    <source>
        <dbReference type="SAM" id="MobiDB-lite"/>
    </source>
</evidence>
<evidence type="ECO:0000256" key="2">
    <source>
        <dbReference type="SAM" id="Phobius"/>
    </source>
</evidence>
<evidence type="ECO:0000313" key="4">
    <source>
        <dbReference type="Proteomes" id="UP000185109"/>
    </source>
</evidence>
<organism evidence="3 4">
    <name type="scientific">Rhizobium etli 8C-3</name>
    <dbReference type="NCBI Taxonomy" id="538025"/>
    <lineage>
        <taxon>Bacteria</taxon>
        <taxon>Pseudomonadati</taxon>
        <taxon>Pseudomonadota</taxon>
        <taxon>Alphaproteobacteria</taxon>
        <taxon>Hyphomicrobiales</taxon>
        <taxon>Rhizobiaceae</taxon>
        <taxon>Rhizobium/Agrobacterium group</taxon>
        <taxon>Rhizobium</taxon>
    </lineage>
</organism>
<feature type="transmembrane region" description="Helical" evidence="2">
    <location>
        <begin position="76"/>
        <end position="94"/>
    </location>
</feature>
<feature type="transmembrane region" description="Helical" evidence="2">
    <location>
        <begin position="12"/>
        <end position="31"/>
    </location>
</feature>
<feature type="region of interest" description="Disordered" evidence="1">
    <location>
        <begin position="34"/>
        <end position="58"/>
    </location>
</feature>
<dbReference type="EMBL" id="CP017244">
    <property type="protein sequence ID" value="APO78288.1"/>
    <property type="molecule type" value="Genomic_DNA"/>
</dbReference>
<accession>A0A1L5PDL5</accession>
<reference evidence="3 4" key="1">
    <citation type="submission" date="2016-09" db="EMBL/GenBank/DDBJ databases">
        <title>The complete genome sequences of Rhizobium gallicum, symbiovars gallicum and phaseoli, symbionts associated to common bean (Phaseolus vulgaris).</title>
        <authorList>
            <person name="Bustos P."/>
            <person name="Santamaria R.I."/>
            <person name="Perez-Carrascal O.M."/>
            <person name="Juarez S."/>
            <person name="Lozano L."/>
            <person name="Martinez-Flores I."/>
            <person name="Martinez-Romero E."/>
            <person name="Cevallos M."/>
            <person name="Romero D."/>
            <person name="Davila G."/>
            <person name="Gonzalez V."/>
        </authorList>
    </citation>
    <scope>NUCLEOTIDE SEQUENCE [LARGE SCALE GENOMIC DNA]</scope>
    <source>
        <strain evidence="3 4">8C-3</strain>
        <plasmid evidence="4">Plasmid prsp8c3c</plasmid>
    </source>
</reference>
<geneLocation type="plasmid" evidence="4">
    <name>prsp8c3c</name>
</geneLocation>
<protein>
    <recommendedName>
        <fullName evidence="5">Transmembrane protein</fullName>
    </recommendedName>
</protein>
<evidence type="ECO:0008006" key="5">
    <source>
        <dbReference type="Google" id="ProtNLM"/>
    </source>
</evidence>
<evidence type="ECO:0000313" key="3">
    <source>
        <dbReference type="EMBL" id="APO78288.1"/>
    </source>
</evidence>
<keyword evidence="3" id="KW-0614">Plasmid</keyword>
<sequence>MDDPARSAAEIVVFGTYTSSAALGAFAVIVSREAKTSGKKKSVRTSAAPVRQHRPRPKRGARFRVFQKANRQATQIAWLVVVTFVAAIALHALLT</sequence>
<keyword evidence="2" id="KW-0472">Membrane</keyword>